<keyword evidence="8 10" id="KW-0472">Membrane</keyword>
<comment type="subcellular location">
    <subcellularLocation>
        <location evidence="1">Mitochondrion membrane</location>
        <topology evidence="1">Multi-pass membrane protein</topology>
    </subcellularLocation>
</comment>
<dbReference type="PROSITE" id="PS50920">
    <property type="entry name" value="SOLCAR"/>
    <property type="match status" value="3"/>
</dbReference>
<evidence type="ECO:0000256" key="4">
    <source>
        <dbReference type="ARBA" id="ARBA00022692"/>
    </source>
</evidence>
<dbReference type="Pfam" id="PF00153">
    <property type="entry name" value="Mito_carr"/>
    <property type="match status" value="3"/>
</dbReference>
<feature type="non-terminal residue" evidence="12">
    <location>
        <position position="1"/>
    </location>
</feature>
<keyword evidence="13" id="KW-1185">Reference proteome</keyword>
<evidence type="ECO:0000256" key="8">
    <source>
        <dbReference type="ARBA" id="ARBA00023136"/>
    </source>
</evidence>
<accession>A0ABD0JJG3</accession>
<dbReference type="GO" id="GO:0031966">
    <property type="term" value="C:mitochondrial membrane"/>
    <property type="evidence" value="ECO:0007669"/>
    <property type="project" value="UniProtKB-SubCell"/>
</dbReference>
<evidence type="ECO:0000313" key="12">
    <source>
        <dbReference type="EMBL" id="KAK7475026.1"/>
    </source>
</evidence>
<gene>
    <name evidence="12" type="ORF">BaRGS_00033707</name>
</gene>
<keyword evidence="6" id="KW-1133">Transmembrane helix</keyword>
<evidence type="ECO:0000256" key="11">
    <source>
        <dbReference type="RuleBase" id="RU000488"/>
    </source>
</evidence>
<comment type="caution">
    <text evidence="12">The sequence shown here is derived from an EMBL/GenBank/DDBJ whole genome shotgun (WGS) entry which is preliminary data.</text>
</comment>
<feature type="repeat" description="Solcar" evidence="10">
    <location>
        <begin position="265"/>
        <end position="344"/>
    </location>
</feature>
<dbReference type="Gene3D" id="1.50.40.10">
    <property type="entry name" value="Mitochondrial carrier domain"/>
    <property type="match status" value="1"/>
</dbReference>
<keyword evidence="5" id="KW-0677">Repeat</keyword>
<feature type="repeat" description="Solcar" evidence="10">
    <location>
        <begin position="169"/>
        <end position="255"/>
    </location>
</feature>
<keyword evidence="7" id="KW-0496">Mitochondrion</keyword>
<dbReference type="PANTHER" id="PTHR45788:SF4">
    <property type="entry name" value="TRICARBOXYLATE TRANSPORT PROTEIN, MITOCHONDRIAL"/>
    <property type="match status" value="1"/>
</dbReference>
<dbReference type="Proteomes" id="UP001519460">
    <property type="component" value="Unassembled WGS sequence"/>
</dbReference>
<dbReference type="InterPro" id="IPR018108">
    <property type="entry name" value="MCP_transmembrane"/>
</dbReference>
<feature type="repeat" description="Solcar" evidence="10">
    <location>
        <begin position="69"/>
        <end position="158"/>
    </location>
</feature>
<proteinExistence type="inferred from homology"/>
<comment type="similarity">
    <text evidence="2 11">Belongs to the mitochondrial carrier (TC 2.A.29) family.</text>
</comment>
<evidence type="ECO:0000256" key="1">
    <source>
        <dbReference type="ARBA" id="ARBA00004225"/>
    </source>
</evidence>
<protein>
    <recommendedName>
        <fullName evidence="9">Citrate transport protein</fullName>
    </recommendedName>
</protein>
<evidence type="ECO:0000256" key="7">
    <source>
        <dbReference type="ARBA" id="ARBA00023128"/>
    </source>
</evidence>
<sequence>GQGTGKKISWAPFARIASPSHEALRSRKRRQSLSASNEIQCESSVLGEGEKSIGTVHLWTPGSILAAANIPHSLGTSSGITGGLEICITFPTEYVKTQLQLDERSGVQKRYTGPIDCVKVTVREHGIRGLYRGLSVLLYGSIPKSAVRFGAFEEFKKHLQGPNGVLDPHHRLLCGLGAGICEAIFAVTPMETVKVKFINDQTSAKPHYRGFFHGVSQIVKEQGIHGIYQGLTPTILKQGSNQAIRFFVMETLKDWYRGEDKNKRVPTLITGLMGATAGAASVFGNTPIDVGLDAHKYKNTVDCALKIFRHEGPRAFYKGTIPRLSRVTLDVAITFMIYDNFMQLFNQIWKT</sequence>
<dbReference type="FunFam" id="1.50.40.10:FF:000007">
    <property type="entry name" value="Mitochondrial tricarboxylate transport protein-like"/>
    <property type="match status" value="1"/>
</dbReference>
<reference evidence="12 13" key="1">
    <citation type="journal article" date="2023" name="Sci. Data">
        <title>Genome assembly of the Korean intertidal mud-creeper Batillaria attramentaria.</title>
        <authorList>
            <person name="Patra A.K."/>
            <person name="Ho P.T."/>
            <person name="Jun S."/>
            <person name="Lee S.J."/>
            <person name="Kim Y."/>
            <person name="Won Y.J."/>
        </authorList>
    </citation>
    <scope>NUCLEOTIDE SEQUENCE [LARGE SCALE GENOMIC DNA]</scope>
    <source>
        <strain evidence="12">Wonlab-2016</strain>
    </source>
</reference>
<evidence type="ECO:0000313" key="13">
    <source>
        <dbReference type="Proteomes" id="UP001519460"/>
    </source>
</evidence>
<dbReference type="PANTHER" id="PTHR45788">
    <property type="entry name" value="SUCCINATE/FUMARATE MITOCHONDRIAL TRANSPORTER-RELATED"/>
    <property type="match status" value="1"/>
</dbReference>
<keyword evidence="4 10" id="KW-0812">Transmembrane</keyword>
<dbReference type="SUPFAM" id="SSF103506">
    <property type="entry name" value="Mitochondrial carrier"/>
    <property type="match status" value="1"/>
</dbReference>
<organism evidence="12 13">
    <name type="scientific">Batillaria attramentaria</name>
    <dbReference type="NCBI Taxonomy" id="370345"/>
    <lineage>
        <taxon>Eukaryota</taxon>
        <taxon>Metazoa</taxon>
        <taxon>Spiralia</taxon>
        <taxon>Lophotrochozoa</taxon>
        <taxon>Mollusca</taxon>
        <taxon>Gastropoda</taxon>
        <taxon>Caenogastropoda</taxon>
        <taxon>Sorbeoconcha</taxon>
        <taxon>Cerithioidea</taxon>
        <taxon>Batillariidae</taxon>
        <taxon>Batillaria</taxon>
    </lineage>
</organism>
<dbReference type="InterPro" id="IPR023395">
    <property type="entry name" value="MCP_dom_sf"/>
</dbReference>
<evidence type="ECO:0000256" key="10">
    <source>
        <dbReference type="PROSITE-ProRule" id="PRU00282"/>
    </source>
</evidence>
<evidence type="ECO:0000256" key="2">
    <source>
        <dbReference type="ARBA" id="ARBA00006375"/>
    </source>
</evidence>
<evidence type="ECO:0000256" key="6">
    <source>
        <dbReference type="ARBA" id="ARBA00022989"/>
    </source>
</evidence>
<evidence type="ECO:0000256" key="3">
    <source>
        <dbReference type="ARBA" id="ARBA00022448"/>
    </source>
</evidence>
<dbReference type="AlphaFoldDB" id="A0ABD0JJG3"/>
<evidence type="ECO:0000256" key="5">
    <source>
        <dbReference type="ARBA" id="ARBA00022737"/>
    </source>
</evidence>
<keyword evidence="3 11" id="KW-0813">Transport</keyword>
<dbReference type="EMBL" id="JACVVK020000417">
    <property type="protein sequence ID" value="KAK7475026.1"/>
    <property type="molecule type" value="Genomic_DNA"/>
</dbReference>
<dbReference type="InterPro" id="IPR049563">
    <property type="entry name" value="TXTP-like"/>
</dbReference>
<evidence type="ECO:0000256" key="9">
    <source>
        <dbReference type="ARBA" id="ARBA00042640"/>
    </source>
</evidence>
<name>A0ABD0JJG3_9CAEN</name>